<proteinExistence type="predicted"/>
<dbReference type="KEGG" id="mur:EQY75_07035"/>
<name>A0A411E996_9FLAO</name>
<dbReference type="Proteomes" id="UP000290889">
    <property type="component" value="Chromosome"/>
</dbReference>
<organism evidence="1 2">
    <name type="scientific">Muriicola soli</name>
    <dbReference type="NCBI Taxonomy" id="2507538"/>
    <lineage>
        <taxon>Bacteria</taxon>
        <taxon>Pseudomonadati</taxon>
        <taxon>Bacteroidota</taxon>
        <taxon>Flavobacteriia</taxon>
        <taxon>Flavobacteriales</taxon>
        <taxon>Flavobacteriaceae</taxon>
        <taxon>Muriicola</taxon>
    </lineage>
</organism>
<keyword evidence="2" id="KW-1185">Reference proteome</keyword>
<evidence type="ECO:0000313" key="1">
    <source>
        <dbReference type="EMBL" id="QBA64305.1"/>
    </source>
</evidence>
<evidence type="ECO:0008006" key="3">
    <source>
        <dbReference type="Google" id="ProtNLM"/>
    </source>
</evidence>
<gene>
    <name evidence="1" type="ORF">EQY75_07035</name>
</gene>
<evidence type="ECO:0000313" key="2">
    <source>
        <dbReference type="Proteomes" id="UP000290889"/>
    </source>
</evidence>
<dbReference type="AlphaFoldDB" id="A0A411E996"/>
<dbReference type="InterPro" id="IPR008969">
    <property type="entry name" value="CarboxyPept-like_regulatory"/>
</dbReference>
<dbReference type="EMBL" id="CP035544">
    <property type="protein sequence ID" value="QBA64305.1"/>
    <property type="molecule type" value="Genomic_DNA"/>
</dbReference>
<reference evidence="1 2" key="1">
    <citation type="submission" date="2019-01" db="EMBL/GenBank/DDBJ databases">
        <title>Muriicola soli sp. nov., isolated from soil.</title>
        <authorList>
            <person name="Kang H.J."/>
            <person name="Kim S.B."/>
        </authorList>
    </citation>
    <scope>NUCLEOTIDE SEQUENCE [LARGE SCALE GENOMIC DNA]</scope>
    <source>
        <strain evidence="1 2">MMS17-SY002</strain>
    </source>
</reference>
<sequence length="60" mass="6864">MADVQVVNLSNDITVKTNEKGNYEIPASEGDLIEFSARGMKKLRIKILKKKFINIRLERS</sequence>
<dbReference type="OrthoDB" id="1118857at2"/>
<dbReference type="SUPFAM" id="SSF49464">
    <property type="entry name" value="Carboxypeptidase regulatory domain-like"/>
    <property type="match status" value="1"/>
</dbReference>
<dbReference type="RefSeq" id="WP_129604269.1">
    <property type="nucleotide sequence ID" value="NZ_CP035544.1"/>
</dbReference>
<protein>
    <recommendedName>
        <fullName evidence="3">Carboxypeptidase regulatory-like domain-containing protein</fullName>
    </recommendedName>
</protein>
<accession>A0A411E996</accession>